<keyword evidence="4" id="KW-1185">Reference proteome</keyword>
<reference evidence="3" key="1">
    <citation type="journal article" date="2018" name="DNA Res.">
        <title>Multiple hybrid de novo genome assembly of finger millet, an orphan allotetraploid crop.</title>
        <authorList>
            <person name="Hatakeyama M."/>
            <person name="Aluri S."/>
            <person name="Balachadran M.T."/>
            <person name="Sivarajan S.R."/>
            <person name="Patrignani A."/>
            <person name="Gruter S."/>
            <person name="Poveda L."/>
            <person name="Shimizu-Inatsugi R."/>
            <person name="Baeten J."/>
            <person name="Francoijs K.J."/>
            <person name="Nataraja K.N."/>
            <person name="Reddy Y.A.N."/>
            <person name="Phadnis S."/>
            <person name="Ravikumar R.L."/>
            <person name="Schlapbach R."/>
            <person name="Sreeman S.M."/>
            <person name="Shimizu K.K."/>
        </authorList>
    </citation>
    <scope>NUCLEOTIDE SEQUENCE</scope>
</reference>
<dbReference type="PANTHER" id="PTHR31718">
    <property type="entry name" value="PLAT DOMAIN-CONTAINING PROTEIN"/>
    <property type="match status" value="1"/>
</dbReference>
<dbReference type="InterPro" id="IPR036392">
    <property type="entry name" value="PLAT/LH2_dom_sf"/>
</dbReference>
<accession>A0AAV5C9J3</accession>
<organism evidence="3 4">
    <name type="scientific">Eleusine coracana subsp. coracana</name>
    <dbReference type="NCBI Taxonomy" id="191504"/>
    <lineage>
        <taxon>Eukaryota</taxon>
        <taxon>Viridiplantae</taxon>
        <taxon>Streptophyta</taxon>
        <taxon>Embryophyta</taxon>
        <taxon>Tracheophyta</taxon>
        <taxon>Spermatophyta</taxon>
        <taxon>Magnoliopsida</taxon>
        <taxon>Liliopsida</taxon>
        <taxon>Poales</taxon>
        <taxon>Poaceae</taxon>
        <taxon>PACMAD clade</taxon>
        <taxon>Chloridoideae</taxon>
        <taxon>Cynodonteae</taxon>
        <taxon>Eleusininae</taxon>
        <taxon>Eleusine</taxon>
    </lineage>
</organism>
<evidence type="ECO:0000313" key="4">
    <source>
        <dbReference type="Proteomes" id="UP001054889"/>
    </source>
</evidence>
<sequence length="191" mass="19872">MADSGLSRRLAPLLLVLAVLVLLAPARCNSAELAATGGRTRRTCAYTVKVKTSCSAATPRRTTDAVSLAFGDAYRNEAHAPRLPNGGGALDRCATDTFRVTGPCGYGVCYLYLRRSGRDGWAPEWVQVVQPGAAGPVTATFYFGDPLPDGVWYGHDRCPKASAAAAGSSSATKPVAAAARPENKSSASPRG</sequence>
<dbReference type="CDD" id="cd00113">
    <property type="entry name" value="PLAT"/>
    <property type="match status" value="1"/>
</dbReference>
<evidence type="ECO:0000313" key="3">
    <source>
        <dbReference type="EMBL" id="GJM94749.1"/>
    </source>
</evidence>
<dbReference type="EMBL" id="BQKI01000005">
    <property type="protein sequence ID" value="GJM94749.1"/>
    <property type="molecule type" value="Genomic_DNA"/>
</dbReference>
<feature type="chain" id="PRO_5043719383" evidence="2">
    <location>
        <begin position="29"/>
        <end position="191"/>
    </location>
</feature>
<evidence type="ECO:0000256" key="1">
    <source>
        <dbReference type="SAM" id="MobiDB-lite"/>
    </source>
</evidence>
<feature type="signal peptide" evidence="2">
    <location>
        <begin position="1"/>
        <end position="28"/>
    </location>
</feature>
<evidence type="ECO:0000256" key="2">
    <source>
        <dbReference type="SAM" id="SignalP"/>
    </source>
</evidence>
<dbReference type="Proteomes" id="UP001054889">
    <property type="component" value="Unassembled WGS sequence"/>
</dbReference>
<dbReference type="AlphaFoldDB" id="A0AAV5C9J3"/>
<gene>
    <name evidence="3" type="primary">ga11424</name>
    <name evidence="3" type="ORF">PR202_ga11424</name>
</gene>
<feature type="region of interest" description="Disordered" evidence="1">
    <location>
        <begin position="163"/>
        <end position="191"/>
    </location>
</feature>
<comment type="caution">
    <text evidence="3">The sequence shown here is derived from an EMBL/GenBank/DDBJ whole genome shotgun (WGS) entry which is preliminary data.</text>
</comment>
<name>A0AAV5C9J3_ELECO</name>
<dbReference type="PANTHER" id="PTHR31718:SF27">
    <property type="entry name" value="OS05G0171200 PROTEIN"/>
    <property type="match status" value="1"/>
</dbReference>
<keyword evidence="2" id="KW-0732">Signal</keyword>
<proteinExistence type="predicted"/>
<dbReference type="InterPro" id="IPR010417">
    <property type="entry name" value="Embryo-specific_ATS3"/>
</dbReference>
<reference evidence="3" key="2">
    <citation type="submission" date="2021-12" db="EMBL/GenBank/DDBJ databases">
        <title>Resequencing data analysis of finger millet.</title>
        <authorList>
            <person name="Hatakeyama M."/>
            <person name="Aluri S."/>
            <person name="Balachadran M.T."/>
            <person name="Sivarajan S.R."/>
            <person name="Poveda L."/>
            <person name="Shimizu-Inatsugi R."/>
            <person name="Schlapbach R."/>
            <person name="Sreeman S.M."/>
            <person name="Shimizu K.K."/>
        </authorList>
    </citation>
    <scope>NUCLEOTIDE SEQUENCE</scope>
</reference>
<dbReference type="SUPFAM" id="SSF49723">
    <property type="entry name" value="Lipase/lipooxygenase domain (PLAT/LH2 domain)"/>
    <property type="match status" value="1"/>
</dbReference>
<dbReference type="Pfam" id="PF06232">
    <property type="entry name" value="ATS3"/>
    <property type="match status" value="1"/>
</dbReference>
<protein>
    <submittedName>
        <fullName evidence="3">Uncharacterized protein</fullName>
    </submittedName>
</protein>